<dbReference type="AlphaFoldDB" id="A0A7V8VGS3"/>
<reference evidence="1 2" key="1">
    <citation type="submission" date="2020-07" db="EMBL/GenBank/DDBJ databases">
        <title>Thermogemmata thermophila gen. nov., sp. nov., a novel moderate thermophilic planctomycete from a Kamchatka hot spring.</title>
        <authorList>
            <person name="Elcheninov A.G."/>
            <person name="Podosokorskaya O.A."/>
            <person name="Kovaleva O.L."/>
            <person name="Novikov A."/>
            <person name="Bonch-Osmolovskaya E.A."/>
            <person name="Toshchakov S.V."/>
            <person name="Kublanov I.V."/>
        </authorList>
    </citation>
    <scope>NUCLEOTIDE SEQUENCE [LARGE SCALE GENOMIC DNA]</scope>
    <source>
        <strain evidence="1 2">2918</strain>
    </source>
</reference>
<dbReference type="Proteomes" id="UP000542342">
    <property type="component" value="Unassembled WGS sequence"/>
</dbReference>
<protein>
    <submittedName>
        <fullName evidence="1">Uncharacterized protein</fullName>
    </submittedName>
</protein>
<accession>A0A7V8VGS3</accession>
<comment type="caution">
    <text evidence="1">The sequence shown here is derived from an EMBL/GenBank/DDBJ whole genome shotgun (WGS) entry which is preliminary data.</text>
</comment>
<proteinExistence type="predicted"/>
<dbReference type="EMBL" id="JACEFB010000018">
    <property type="protein sequence ID" value="MBA2227758.1"/>
    <property type="molecule type" value="Genomic_DNA"/>
</dbReference>
<evidence type="ECO:0000313" key="1">
    <source>
        <dbReference type="EMBL" id="MBA2227758.1"/>
    </source>
</evidence>
<name>A0A7V8VGS3_9BACT</name>
<evidence type="ECO:0000313" key="2">
    <source>
        <dbReference type="Proteomes" id="UP000542342"/>
    </source>
</evidence>
<sequence>MPLSEVDDTGAWEVVYNLRVADYRTYFVGDDTWSFAAWAHNAGWLGCGIAGERLNEQQLINILRQPGRHNVTVATKTEALELARKALPDAVQLPEVVAGGMYPSTKGIKCWFRIEPAEPAVGNNLPHVKFADWTHGKKWEGGRWGHIFFISSS</sequence>
<keyword evidence="2" id="KW-1185">Reference proteome</keyword>
<dbReference type="RefSeq" id="WP_194539617.1">
    <property type="nucleotide sequence ID" value="NZ_JACEFB010000018.1"/>
</dbReference>
<gene>
    <name evidence="1" type="ORF">H0921_16485</name>
</gene>
<organism evidence="1 2">
    <name type="scientific">Thermogemmata fonticola</name>
    <dbReference type="NCBI Taxonomy" id="2755323"/>
    <lineage>
        <taxon>Bacteria</taxon>
        <taxon>Pseudomonadati</taxon>
        <taxon>Planctomycetota</taxon>
        <taxon>Planctomycetia</taxon>
        <taxon>Gemmatales</taxon>
        <taxon>Gemmataceae</taxon>
        <taxon>Thermogemmata</taxon>
    </lineage>
</organism>